<dbReference type="RefSeq" id="WP_223213854.1">
    <property type="nucleotide sequence ID" value="NZ_BJLJ01000025.1"/>
</dbReference>
<evidence type="ECO:0000313" key="1">
    <source>
        <dbReference type="EMBL" id="GEA69646.1"/>
    </source>
</evidence>
<evidence type="ECO:0000313" key="2">
    <source>
        <dbReference type="Proteomes" id="UP000317717"/>
    </source>
</evidence>
<accession>A0A4Y3JE34</accession>
<sequence>MSLKLFLKNMSKASNVELLNFYSLVEVPFKYAHKEVLFSISILYFNGKTKSYVHYHKFEDEELQTVLGYVVSESLAWTFGSLKTDKFTVNQNFIFNTVQEVEKCLKEQINAVYKSTGINAKFSMQYALKDKPSAENNDLLEKIFAIDKMLPFAFTFNINGGYEVALKECSLKLINDIGFFA</sequence>
<comment type="caution">
    <text evidence="1">The sequence shown here is derived from an EMBL/GenBank/DDBJ whole genome shotgun (WGS) entry which is preliminary data.</text>
</comment>
<organism evidence="1 2">
    <name type="scientific">Acinetobacter pittii</name>
    <name type="common">Acinetobacter genomosp. 3</name>
    <dbReference type="NCBI Taxonomy" id="48296"/>
    <lineage>
        <taxon>Bacteria</taxon>
        <taxon>Pseudomonadati</taxon>
        <taxon>Pseudomonadota</taxon>
        <taxon>Gammaproteobacteria</taxon>
        <taxon>Moraxellales</taxon>
        <taxon>Moraxellaceae</taxon>
        <taxon>Acinetobacter</taxon>
        <taxon>Acinetobacter calcoaceticus/baumannii complex</taxon>
    </lineage>
</organism>
<gene>
    <name evidence="1" type="ORF">PA3_38040</name>
</gene>
<dbReference type="AlphaFoldDB" id="A0A4Y3JE34"/>
<name>A0A4Y3JE34_ACIPI</name>
<proteinExistence type="predicted"/>
<protein>
    <submittedName>
        <fullName evidence="1">Uncharacterized protein</fullName>
    </submittedName>
</protein>
<reference evidence="1 2" key="1">
    <citation type="submission" date="2019-06" db="EMBL/GenBank/DDBJ databases">
        <title>Whole genome shotgun sequence of Acinetobacter pittii NBRC 110514.</title>
        <authorList>
            <person name="Hosoyama A."/>
            <person name="Uohara A."/>
            <person name="Ohji S."/>
            <person name="Ichikawa N."/>
        </authorList>
    </citation>
    <scope>NUCLEOTIDE SEQUENCE [LARGE SCALE GENOMIC DNA]</scope>
    <source>
        <strain evidence="1 2">NBRC 110514</strain>
    </source>
</reference>
<dbReference type="Proteomes" id="UP000317717">
    <property type="component" value="Unassembled WGS sequence"/>
</dbReference>
<dbReference type="EMBL" id="BJLJ01000025">
    <property type="protein sequence ID" value="GEA69646.1"/>
    <property type="molecule type" value="Genomic_DNA"/>
</dbReference>